<gene>
    <name evidence="8" type="ORF">SAMN05660841_04316</name>
</gene>
<keyword evidence="9" id="KW-1185">Reference proteome</keyword>
<dbReference type="Gene3D" id="1.20.950.20">
    <property type="entry name" value="Transmembrane di-heme cytochromes, Chain C"/>
    <property type="match status" value="1"/>
</dbReference>
<dbReference type="GO" id="GO:0022904">
    <property type="term" value="P:respiratory electron transport chain"/>
    <property type="evidence" value="ECO:0007669"/>
    <property type="project" value="InterPro"/>
</dbReference>
<feature type="transmembrane region" description="Helical" evidence="6">
    <location>
        <begin position="25"/>
        <end position="44"/>
    </location>
</feature>
<evidence type="ECO:0000256" key="1">
    <source>
        <dbReference type="ARBA" id="ARBA00004651"/>
    </source>
</evidence>
<evidence type="ECO:0000256" key="4">
    <source>
        <dbReference type="ARBA" id="ARBA00022989"/>
    </source>
</evidence>
<evidence type="ECO:0000259" key="7">
    <source>
        <dbReference type="Pfam" id="PF01292"/>
    </source>
</evidence>
<evidence type="ECO:0000313" key="8">
    <source>
        <dbReference type="EMBL" id="SKC11195.1"/>
    </source>
</evidence>
<evidence type="ECO:0000256" key="2">
    <source>
        <dbReference type="ARBA" id="ARBA00022475"/>
    </source>
</evidence>
<proteinExistence type="predicted"/>
<evidence type="ECO:0000256" key="6">
    <source>
        <dbReference type="SAM" id="Phobius"/>
    </source>
</evidence>
<feature type="domain" description="Cytochrome b561 bacterial/Ni-hydrogenase" evidence="7">
    <location>
        <begin position="7"/>
        <end position="95"/>
    </location>
</feature>
<keyword evidence="3 6" id="KW-0812">Transmembrane</keyword>
<dbReference type="Pfam" id="PF01292">
    <property type="entry name" value="Ni_hydr_CYTB"/>
    <property type="match status" value="1"/>
</dbReference>
<organism evidence="8 9">
    <name type="scientific">Sphingobacterium nematocida</name>
    <dbReference type="NCBI Taxonomy" id="1513896"/>
    <lineage>
        <taxon>Bacteria</taxon>
        <taxon>Pseudomonadati</taxon>
        <taxon>Bacteroidota</taxon>
        <taxon>Sphingobacteriia</taxon>
        <taxon>Sphingobacteriales</taxon>
        <taxon>Sphingobacteriaceae</taxon>
        <taxon>Sphingobacterium</taxon>
    </lineage>
</organism>
<dbReference type="AlphaFoldDB" id="A0A1T5GRZ9"/>
<feature type="transmembrane region" description="Helical" evidence="6">
    <location>
        <begin position="64"/>
        <end position="83"/>
    </location>
</feature>
<dbReference type="GO" id="GO:0009055">
    <property type="term" value="F:electron transfer activity"/>
    <property type="evidence" value="ECO:0007669"/>
    <property type="project" value="InterPro"/>
</dbReference>
<reference evidence="9" key="1">
    <citation type="submission" date="2017-02" db="EMBL/GenBank/DDBJ databases">
        <authorList>
            <person name="Varghese N."/>
            <person name="Submissions S."/>
        </authorList>
    </citation>
    <scope>NUCLEOTIDE SEQUENCE [LARGE SCALE GENOMIC DNA]</scope>
    <source>
        <strain evidence="9">DSM 24091</strain>
    </source>
</reference>
<dbReference type="GO" id="GO:0005886">
    <property type="term" value="C:plasma membrane"/>
    <property type="evidence" value="ECO:0007669"/>
    <property type="project" value="UniProtKB-SubCell"/>
</dbReference>
<dbReference type="EMBL" id="FUZF01000032">
    <property type="protein sequence ID" value="SKC11195.1"/>
    <property type="molecule type" value="Genomic_DNA"/>
</dbReference>
<comment type="subcellular location">
    <subcellularLocation>
        <location evidence="1">Cell membrane</location>
        <topology evidence="1">Multi-pass membrane protein</topology>
    </subcellularLocation>
</comment>
<dbReference type="InterPro" id="IPR016174">
    <property type="entry name" value="Di-haem_cyt_TM"/>
</dbReference>
<accession>A0A1T5GRZ9</accession>
<dbReference type="InterPro" id="IPR011577">
    <property type="entry name" value="Cyt_b561_bac/Ni-Hgenase"/>
</dbReference>
<dbReference type="Proteomes" id="UP000190150">
    <property type="component" value="Unassembled WGS sequence"/>
</dbReference>
<sequence length="96" mass="10819">MLLKGTRFPNPFIGKQSIKERLQGMTYILFYLFVAIAAITGFYLKWGDGDLKEPMETVHKLAIYWFPIFILVYIAGIVIAELTGKKGITSKMIGGD</sequence>
<keyword evidence="2" id="KW-1003">Cell membrane</keyword>
<evidence type="ECO:0000256" key="3">
    <source>
        <dbReference type="ARBA" id="ARBA00022692"/>
    </source>
</evidence>
<dbReference type="STRING" id="1513896.SAMN05660841_04316"/>
<dbReference type="SUPFAM" id="SSF81342">
    <property type="entry name" value="Transmembrane di-heme cytochromes"/>
    <property type="match status" value="1"/>
</dbReference>
<keyword evidence="5 6" id="KW-0472">Membrane</keyword>
<evidence type="ECO:0000256" key="5">
    <source>
        <dbReference type="ARBA" id="ARBA00023136"/>
    </source>
</evidence>
<protein>
    <submittedName>
        <fullName evidence="8">Cytochrome b/b6/petB</fullName>
    </submittedName>
</protein>
<name>A0A1T5GRZ9_9SPHI</name>
<evidence type="ECO:0000313" key="9">
    <source>
        <dbReference type="Proteomes" id="UP000190150"/>
    </source>
</evidence>
<keyword evidence="4 6" id="KW-1133">Transmembrane helix</keyword>